<feature type="coiled-coil region" evidence="1">
    <location>
        <begin position="229"/>
        <end position="263"/>
    </location>
</feature>
<protein>
    <submittedName>
        <fullName evidence="3">Uncharacterized protein</fullName>
    </submittedName>
</protein>
<feature type="transmembrane region" description="Helical" evidence="2">
    <location>
        <begin position="27"/>
        <end position="47"/>
    </location>
</feature>
<feature type="transmembrane region" description="Helical" evidence="2">
    <location>
        <begin position="270"/>
        <end position="288"/>
    </location>
</feature>
<organism evidence="3 4">
    <name type="scientific">Paenibacillus amylolyticus</name>
    <dbReference type="NCBI Taxonomy" id="1451"/>
    <lineage>
        <taxon>Bacteria</taxon>
        <taxon>Bacillati</taxon>
        <taxon>Bacillota</taxon>
        <taxon>Bacilli</taxon>
        <taxon>Bacillales</taxon>
        <taxon>Paenibacillaceae</taxon>
        <taxon>Paenibacillus</taxon>
    </lineage>
</organism>
<evidence type="ECO:0000313" key="3">
    <source>
        <dbReference type="EMBL" id="MDR6723130.1"/>
    </source>
</evidence>
<keyword evidence="2" id="KW-1133">Transmembrane helix</keyword>
<keyword evidence="1" id="KW-0175">Coiled coil</keyword>
<evidence type="ECO:0000256" key="1">
    <source>
        <dbReference type="SAM" id="Coils"/>
    </source>
</evidence>
<gene>
    <name evidence="3" type="ORF">J2W91_001582</name>
</gene>
<dbReference type="AlphaFoldDB" id="A0AAP5H0L5"/>
<feature type="transmembrane region" description="Helical" evidence="2">
    <location>
        <begin position="53"/>
        <end position="70"/>
    </location>
</feature>
<accession>A0AAP5H0L5</accession>
<evidence type="ECO:0000256" key="2">
    <source>
        <dbReference type="SAM" id="Phobius"/>
    </source>
</evidence>
<dbReference type="RefSeq" id="WP_310137920.1">
    <property type="nucleotide sequence ID" value="NZ_JAVDTR010000003.1"/>
</dbReference>
<dbReference type="Proteomes" id="UP001254832">
    <property type="component" value="Unassembled WGS sequence"/>
</dbReference>
<comment type="caution">
    <text evidence="3">The sequence shown here is derived from an EMBL/GenBank/DDBJ whole genome shotgun (WGS) entry which is preliminary data.</text>
</comment>
<name>A0AAP5H0L5_PAEAM</name>
<feature type="transmembrane region" description="Helical" evidence="2">
    <location>
        <begin position="359"/>
        <end position="380"/>
    </location>
</feature>
<keyword evidence="2" id="KW-0812">Transmembrane</keyword>
<evidence type="ECO:0000313" key="4">
    <source>
        <dbReference type="Proteomes" id="UP001254832"/>
    </source>
</evidence>
<reference evidence="3" key="1">
    <citation type="submission" date="2023-07" db="EMBL/GenBank/DDBJ databases">
        <title>Sorghum-associated microbial communities from plants grown in Nebraska, USA.</title>
        <authorList>
            <person name="Schachtman D."/>
        </authorList>
    </citation>
    <scope>NUCLEOTIDE SEQUENCE</scope>
    <source>
        <strain evidence="3">BE80</strain>
    </source>
</reference>
<dbReference type="EMBL" id="JAVDTR010000003">
    <property type="protein sequence ID" value="MDR6723130.1"/>
    <property type="molecule type" value="Genomic_DNA"/>
</dbReference>
<proteinExistence type="predicted"/>
<sequence>MSTYTHPHDLVEKQRPMSPSYRKFRYATLYAHIIIGALLVIAPVILLFVDLSILTWFFLGAIPFGGVLAYRSYHQLLQETWVENHLSQTQMHNNQIRYSQWNPHTKMNEENQFDWSQIQTVYYGKHMIDRLNAYVHKAPSGLQTMPVIHLVYQQNMRDRVHSVPFYEEQDAEAWIERLAPTGKLKFTTIHTVGYVPEAELLKRLRMDRDQEAFSHTDQLSHQHDMYLERVEERMEADEYDELTEEEEEELLALMRAEDEQERQNSSTRNVGLGWLVFVLQWCVAYFMGRAAEAGSIEPDQWLMPSIIILIGCVLFYILVKRLLWKHMLFYAGGTFLNFLGTSILLGGSDETTVIEQMHLSLSGSAILCAVLVWIPYILIYPLRAGRDGRRQDESISLSHS</sequence>
<feature type="transmembrane region" description="Helical" evidence="2">
    <location>
        <begin position="328"/>
        <end position="347"/>
    </location>
</feature>
<feature type="transmembrane region" description="Helical" evidence="2">
    <location>
        <begin position="300"/>
        <end position="319"/>
    </location>
</feature>
<keyword evidence="2" id="KW-0472">Membrane</keyword>